<name>A0A9W9VG20_9EURO</name>
<dbReference type="EMBL" id="JAPZBS010000004">
    <property type="protein sequence ID" value="KAJ5378190.1"/>
    <property type="molecule type" value="Genomic_DNA"/>
</dbReference>
<gene>
    <name evidence="1" type="ORF">N7496_005599</name>
</gene>
<reference evidence="1" key="1">
    <citation type="submission" date="2022-11" db="EMBL/GenBank/DDBJ databases">
        <authorList>
            <person name="Petersen C."/>
        </authorList>
    </citation>
    <scope>NUCLEOTIDE SEQUENCE</scope>
    <source>
        <strain evidence="1">IBT 29864</strain>
    </source>
</reference>
<evidence type="ECO:0000313" key="2">
    <source>
        <dbReference type="Proteomes" id="UP001147782"/>
    </source>
</evidence>
<reference evidence="1" key="2">
    <citation type="journal article" date="2023" name="IMA Fungus">
        <title>Comparative genomic study of the Penicillium genus elucidates a diverse pangenome and 15 lateral gene transfer events.</title>
        <authorList>
            <person name="Petersen C."/>
            <person name="Sorensen T."/>
            <person name="Nielsen M.R."/>
            <person name="Sondergaard T.E."/>
            <person name="Sorensen J.L."/>
            <person name="Fitzpatrick D.A."/>
            <person name="Frisvad J.C."/>
            <person name="Nielsen K.L."/>
        </authorList>
    </citation>
    <scope>NUCLEOTIDE SEQUENCE</scope>
    <source>
        <strain evidence="1">IBT 29864</strain>
    </source>
</reference>
<dbReference type="AlphaFoldDB" id="A0A9W9VG20"/>
<dbReference type="RefSeq" id="XP_056557053.1">
    <property type="nucleotide sequence ID" value="XM_056698528.1"/>
</dbReference>
<evidence type="ECO:0000313" key="1">
    <source>
        <dbReference type="EMBL" id="KAJ5378190.1"/>
    </source>
</evidence>
<accession>A0A9W9VG20</accession>
<proteinExistence type="predicted"/>
<protein>
    <submittedName>
        <fullName evidence="1">Uncharacterized protein</fullName>
    </submittedName>
</protein>
<keyword evidence="2" id="KW-1185">Reference proteome</keyword>
<comment type="caution">
    <text evidence="1">The sequence shown here is derived from an EMBL/GenBank/DDBJ whole genome shotgun (WGS) entry which is preliminary data.</text>
</comment>
<dbReference type="Proteomes" id="UP001147782">
    <property type="component" value="Unassembled WGS sequence"/>
</dbReference>
<sequence length="107" mass="12321">MLDNLQSARDKVGNALGRAEILCRIKKTKKISELDKDVKPYVPNLNGPVYRRKLIGMDGPRPYYVSELKYSHDDKPVTLREWELSGRECYERKALVDDANSKRKLGV</sequence>
<dbReference type="GeneID" id="81437707"/>
<organism evidence="1 2">
    <name type="scientific">Penicillium cataractarum</name>
    <dbReference type="NCBI Taxonomy" id="2100454"/>
    <lineage>
        <taxon>Eukaryota</taxon>
        <taxon>Fungi</taxon>
        <taxon>Dikarya</taxon>
        <taxon>Ascomycota</taxon>
        <taxon>Pezizomycotina</taxon>
        <taxon>Eurotiomycetes</taxon>
        <taxon>Eurotiomycetidae</taxon>
        <taxon>Eurotiales</taxon>
        <taxon>Aspergillaceae</taxon>
        <taxon>Penicillium</taxon>
    </lineage>
</organism>